<dbReference type="KEGG" id="slk:SLUN_09525"/>
<reference evidence="1 2" key="1">
    <citation type="submission" date="2018-01" db="EMBL/GenBank/DDBJ databases">
        <title>Complete genome sequence of Streptomyces lunaelactis MM109T, a Ferroverdin A producer isolated from cave moonmilk deposits.</title>
        <authorList>
            <person name="Naome A."/>
            <person name="Martinet L."/>
            <person name="Maciejewska M."/>
            <person name="Anderssen S."/>
            <person name="Adam D."/>
            <person name="Tenconi E."/>
            <person name="Deflandre B."/>
            <person name="Arguelles-Arias A."/>
            <person name="Calusinska M."/>
            <person name="Copieters W."/>
            <person name="Karim L."/>
            <person name="Hanikenne M."/>
            <person name="Baurain D."/>
            <person name="van Wezel G."/>
            <person name="Smargiasso N."/>
            <person name="de Pauw E."/>
            <person name="Delfosse P."/>
            <person name="Rigali S."/>
        </authorList>
    </citation>
    <scope>NUCLEOTIDE SEQUENCE [LARGE SCALE GENOMIC DNA]</scope>
    <source>
        <strain evidence="1 2">MM109</strain>
    </source>
</reference>
<dbReference type="RefSeq" id="WP_108148081.1">
    <property type="nucleotide sequence ID" value="NZ_CP026304.1"/>
</dbReference>
<gene>
    <name evidence="1" type="ORF">SLUN_09525</name>
</gene>
<protein>
    <recommendedName>
        <fullName evidence="3">Protein kilB</fullName>
    </recommendedName>
</protein>
<dbReference type="AlphaFoldDB" id="A0A2R4SZV8"/>
<evidence type="ECO:0000313" key="1">
    <source>
        <dbReference type="EMBL" id="AVZ72399.1"/>
    </source>
</evidence>
<proteinExistence type="predicted"/>
<evidence type="ECO:0008006" key="3">
    <source>
        <dbReference type="Google" id="ProtNLM"/>
    </source>
</evidence>
<evidence type="ECO:0000313" key="2">
    <source>
        <dbReference type="Proteomes" id="UP000244201"/>
    </source>
</evidence>
<sequence length="152" mass="16805">METAVIAVIGTLLGSVATHFFQRQTMERTAALTRAEQLRQERISAYSAFAGTLVDYRRGQNDRWHRAKERPGSAVAEAARIDSYRLRSSAHQALIRVQLVCDDAQALELAASAFEVTNCMHEAPDEADRSQRSEQARETLSEFIGAAAPGVR</sequence>
<organism evidence="1 2">
    <name type="scientific">Streptomyces lunaelactis</name>
    <dbReference type="NCBI Taxonomy" id="1535768"/>
    <lineage>
        <taxon>Bacteria</taxon>
        <taxon>Bacillati</taxon>
        <taxon>Actinomycetota</taxon>
        <taxon>Actinomycetes</taxon>
        <taxon>Kitasatosporales</taxon>
        <taxon>Streptomycetaceae</taxon>
        <taxon>Streptomyces</taxon>
    </lineage>
</organism>
<keyword evidence="2" id="KW-1185">Reference proteome</keyword>
<dbReference type="OrthoDB" id="4557493at2"/>
<dbReference type="EMBL" id="CP026304">
    <property type="protein sequence ID" value="AVZ72399.1"/>
    <property type="molecule type" value="Genomic_DNA"/>
</dbReference>
<accession>A0A2R4SZV8</accession>
<dbReference type="GeneID" id="55655497"/>
<dbReference type="Proteomes" id="UP000244201">
    <property type="component" value="Chromosome"/>
</dbReference>
<name>A0A2R4SZV8_9ACTN</name>